<comment type="caution">
    <text evidence="1">The sequence shown here is derived from an EMBL/GenBank/DDBJ whole genome shotgun (WGS) entry which is preliminary data.</text>
</comment>
<accession>A0ABR7VPM8</accession>
<organism evidence="1 2">
    <name type="scientific">Virgibacillus halodenitrificans</name>
    <name type="common">Bacillus halodenitrificans</name>
    <dbReference type="NCBI Taxonomy" id="1482"/>
    <lineage>
        <taxon>Bacteria</taxon>
        <taxon>Bacillati</taxon>
        <taxon>Bacillota</taxon>
        <taxon>Bacilli</taxon>
        <taxon>Bacillales</taxon>
        <taxon>Bacillaceae</taxon>
        <taxon>Virgibacillus</taxon>
    </lineage>
</organism>
<gene>
    <name evidence="1" type="ORF">IC602_09025</name>
</gene>
<evidence type="ECO:0000313" key="2">
    <source>
        <dbReference type="Proteomes" id="UP000621631"/>
    </source>
</evidence>
<keyword evidence="2" id="KW-1185">Reference proteome</keyword>
<dbReference type="EMBL" id="JACWEZ010000004">
    <property type="protein sequence ID" value="MBD1222752.1"/>
    <property type="molecule type" value="Genomic_DNA"/>
</dbReference>
<evidence type="ECO:0008006" key="3">
    <source>
        <dbReference type="Google" id="ProtNLM"/>
    </source>
</evidence>
<name>A0ABR7VPM8_VIRHA</name>
<sequence length="103" mass="12035">MINDLLNQDCFIIKTVRDSYGDYIQGDPVYSACRTSEKFENVKNKAGEEVVSSLRFWLPKDIDINENNLTDTLIRYHDKDYSIISMQNRIDLMGETLFKVVYV</sequence>
<dbReference type="Proteomes" id="UP000621631">
    <property type="component" value="Unassembled WGS sequence"/>
</dbReference>
<protein>
    <recommendedName>
        <fullName evidence="3">Head-tail adaptor protein</fullName>
    </recommendedName>
</protein>
<reference evidence="1 2" key="1">
    <citation type="submission" date="2020-09" db="EMBL/GenBank/DDBJ databases">
        <title>Draft Genome Sequences of Oil-Oxidizing Bacteria Halomonas titanicae, Marinobacter lutaoensis, and Virgibacillus halodenitrificans Isolated from Highly Saline Environments.</title>
        <authorList>
            <person name="Grouzdev D.S."/>
            <person name="Sokolova D.S."/>
            <person name="Semenova E.M."/>
            <person name="Borzenkov I.A."/>
            <person name="Bidzhieva S.K."/>
            <person name="Poltaraus A.B."/>
            <person name="Nazina T.N."/>
        </authorList>
    </citation>
    <scope>NUCLEOTIDE SEQUENCE [LARGE SCALE GENOMIC DNA]</scope>
    <source>
        <strain evidence="1 2">VKM B-3472D</strain>
    </source>
</reference>
<evidence type="ECO:0000313" key="1">
    <source>
        <dbReference type="EMBL" id="MBD1222752.1"/>
    </source>
</evidence>
<dbReference type="RefSeq" id="WP_189777943.1">
    <property type="nucleotide sequence ID" value="NZ_JACWEZ010000004.1"/>
</dbReference>
<proteinExistence type="predicted"/>